<dbReference type="SUPFAM" id="SSF53448">
    <property type="entry name" value="Nucleotide-diphospho-sugar transferases"/>
    <property type="match status" value="1"/>
</dbReference>
<keyword evidence="4" id="KW-1185">Reference proteome</keyword>
<protein>
    <recommendedName>
        <fullName evidence="2">Glycosyltransferase 2-like domain-containing protein</fullName>
    </recommendedName>
</protein>
<organism evidence="3 4">
    <name type="scientific">Bacillus fungorum</name>
    <dbReference type="NCBI Taxonomy" id="2039284"/>
    <lineage>
        <taxon>Bacteria</taxon>
        <taxon>Bacillati</taxon>
        <taxon>Bacillota</taxon>
        <taxon>Bacilli</taxon>
        <taxon>Bacillales</taxon>
        <taxon>Bacillaceae</taxon>
        <taxon>Bacillus</taxon>
    </lineage>
</organism>
<dbReference type="PANTHER" id="PTHR22916:SF3">
    <property type="entry name" value="UDP-GLCNAC:BETAGAL BETA-1,3-N-ACETYLGLUCOSAMINYLTRANSFERASE-LIKE PROTEIN 1"/>
    <property type="match status" value="1"/>
</dbReference>
<comment type="similarity">
    <text evidence="1">Belongs to the glycosyltransferase 2 family.</text>
</comment>
<dbReference type="Gene3D" id="3.90.550.10">
    <property type="entry name" value="Spore Coat Polysaccharide Biosynthesis Protein SpsA, Chain A"/>
    <property type="match status" value="1"/>
</dbReference>
<dbReference type="Proteomes" id="UP000228484">
    <property type="component" value="Unassembled WGS sequence"/>
</dbReference>
<sequence>MHNIDEIKKSIKQNIKLLIEKNMNHEATILLEQLQKVAPNDASIYAMQAMIAFQEKQLKKTEQLLQTGLTINDKDSDLLYQFAQLMERKQEWKEANFYYRKASEYTNDMKFKKNISQSLLRVNDRISKLESEKQIFKTSTPKVSVIIPTYNMKDYLQEAINSVLRQDYENIEIIVSDDCSSDGTEEMMKQYNHNSKVRYIRNTVNLGPKENGRKLLYELSDGTYILGINHDDYLTQNNYISKAVSLLEENPNVSLVFANLKLLFTKSGKVEYTNVDIPPITNGIDYFLNYETERYPHITSVLTSMYRREDAIKRNCFLEDTECQDLFLYLNLMLLGDVAFISDYVGVYRIHANSLSSNMPRDTDLSTIQELEKLHDKALNMGLDDTKLQQWLLNRIYVFVHWRFSNMWNKDRQNALRLLTSIAESYPMVFNTIANQLHWK</sequence>
<dbReference type="InterPro" id="IPR029044">
    <property type="entry name" value="Nucleotide-diphossugar_trans"/>
</dbReference>
<evidence type="ECO:0000313" key="4">
    <source>
        <dbReference type="Proteomes" id="UP000228484"/>
    </source>
</evidence>
<dbReference type="AlphaFoldDB" id="A0A2G6QGV6"/>
<dbReference type="PANTHER" id="PTHR22916">
    <property type="entry name" value="GLYCOSYLTRANSFERASE"/>
    <property type="match status" value="1"/>
</dbReference>
<proteinExistence type="inferred from homology"/>
<dbReference type="InterPro" id="IPR001173">
    <property type="entry name" value="Glyco_trans_2-like"/>
</dbReference>
<evidence type="ECO:0000256" key="1">
    <source>
        <dbReference type="ARBA" id="ARBA00006739"/>
    </source>
</evidence>
<comment type="caution">
    <text evidence="3">The sequence shown here is derived from an EMBL/GenBank/DDBJ whole genome shotgun (WGS) entry which is preliminary data.</text>
</comment>
<gene>
    <name evidence="3" type="ORF">CO726_08320</name>
</gene>
<evidence type="ECO:0000313" key="3">
    <source>
        <dbReference type="EMBL" id="PIE96001.1"/>
    </source>
</evidence>
<dbReference type="Gene3D" id="1.25.40.10">
    <property type="entry name" value="Tetratricopeptide repeat domain"/>
    <property type="match status" value="1"/>
</dbReference>
<reference evidence="3 4" key="1">
    <citation type="submission" date="2017-09" db="EMBL/GenBank/DDBJ databases">
        <title>Biocontrol bacteria screening and application from spent mushroom substrate.</title>
        <authorList>
            <person name="Sun X."/>
        </authorList>
    </citation>
    <scope>NUCLEOTIDE SEQUENCE [LARGE SCALE GENOMIC DNA]</scope>
    <source>
        <strain evidence="3 4">100374</strain>
    </source>
</reference>
<evidence type="ECO:0000259" key="2">
    <source>
        <dbReference type="Pfam" id="PF00535"/>
    </source>
</evidence>
<dbReference type="Pfam" id="PF00535">
    <property type="entry name" value="Glycos_transf_2"/>
    <property type="match status" value="1"/>
</dbReference>
<dbReference type="EMBL" id="NWUW01000004">
    <property type="protein sequence ID" value="PIE96001.1"/>
    <property type="molecule type" value="Genomic_DNA"/>
</dbReference>
<feature type="domain" description="Glycosyltransferase 2-like" evidence="2">
    <location>
        <begin position="144"/>
        <end position="255"/>
    </location>
</feature>
<dbReference type="RefSeq" id="WP_099683933.1">
    <property type="nucleotide sequence ID" value="NZ_JBOIRJ010000003.1"/>
</dbReference>
<name>A0A2G6QGV6_9BACI</name>
<dbReference type="GO" id="GO:0016758">
    <property type="term" value="F:hexosyltransferase activity"/>
    <property type="evidence" value="ECO:0007669"/>
    <property type="project" value="UniProtKB-ARBA"/>
</dbReference>
<dbReference type="InterPro" id="IPR011990">
    <property type="entry name" value="TPR-like_helical_dom_sf"/>
</dbReference>
<accession>A0A2G6QGV6</accession>
<dbReference type="SUPFAM" id="SSF48452">
    <property type="entry name" value="TPR-like"/>
    <property type="match status" value="1"/>
</dbReference>
<dbReference type="CDD" id="cd00761">
    <property type="entry name" value="Glyco_tranf_GTA_type"/>
    <property type="match status" value="1"/>
</dbReference>